<protein>
    <submittedName>
        <fullName evidence="2">EpsG-like putative glucosyltransferase</fullName>
    </submittedName>
</protein>
<keyword evidence="1" id="KW-0472">Membrane</keyword>
<keyword evidence="2" id="KW-0808">Transferase</keyword>
<evidence type="ECO:0000256" key="1">
    <source>
        <dbReference type="SAM" id="Phobius"/>
    </source>
</evidence>
<dbReference type="AlphaFoldDB" id="A0A562KPJ8"/>
<name>A0A562KPJ8_9FLAO</name>
<feature type="transmembrane region" description="Helical" evidence="1">
    <location>
        <begin position="290"/>
        <end position="308"/>
    </location>
</feature>
<comment type="caution">
    <text evidence="2">The sequence shown here is derived from an EMBL/GenBank/DDBJ whole genome shotgun (WGS) entry which is preliminary data.</text>
</comment>
<organism evidence="2 3">
    <name type="scientific">Flavobacterium cheniae</name>
    <dbReference type="NCBI Taxonomy" id="295428"/>
    <lineage>
        <taxon>Bacteria</taxon>
        <taxon>Pseudomonadati</taxon>
        <taxon>Bacteroidota</taxon>
        <taxon>Flavobacteriia</taxon>
        <taxon>Flavobacteriales</taxon>
        <taxon>Flavobacteriaceae</taxon>
        <taxon>Flavobacterium</taxon>
    </lineage>
</organism>
<feature type="transmembrane region" description="Helical" evidence="1">
    <location>
        <begin position="259"/>
        <end position="278"/>
    </location>
</feature>
<dbReference type="GO" id="GO:0016740">
    <property type="term" value="F:transferase activity"/>
    <property type="evidence" value="ECO:0007669"/>
    <property type="project" value="UniProtKB-KW"/>
</dbReference>
<feature type="transmembrane region" description="Helical" evidence="1">
    <location>
        <begin position="340"/>
        <end position="357"/>
    </location>
</feature>
<sequence>MESYTSHDWLLFWAYGSFALVFLYSLRIVLNKQIAFNTVPLIPYQFNYFILFFGALFFANEPIEMYSDKWNYQNIFNSIIDNNTTKLMNTESGFYIYNKIIAFFTNTPVVYFFITALIYLSGYLYFIHKTFAPSYRSLVFVLMIAALGFYGYGTNTIRQGLALSVFMFFFMEKKISLKLILGSLIAILLHKSLLFVVVVNFFVIKYNRKDNFIFVWVLFLVLSILLGDTFVSFFGDFLIDSDARMNSYLNDEFESYESGFKINFLVYSILPILFGWYIKRKGFEDSFFDKIFSLYVLLNAFWLLVIRVPFTDRFAYLSWFLIPFIFIYPFSKNKSLPNQNFWIAGLMLIIAFVNLLISTK</sequence>
<feature type="transmembrane region" description="Helical" evidence="1">
    <location>
        <begin position="138"/>
        <end position="157"/>
    </location>
</feature>
<proteinExistence type="predicted"/>
<dbReference type="OrthoDB" id="1112074at2"/>
<dbReference type="Pfam" id="PF14897">
    <property type="entry name" value="EpsG"/>
    <property type="match status" value="1"/>
</dbReference>
<keyword evidence="1" id="KW-0812">Transmembrane</keyword>
<evidence type="ECO:0000313" key="2">
    <source>
        <dbReference type="EMBL" id="TWH97205.1"/>
    </source>
</evidence>
<dbReference type="InterPro" id="IPR049458">
    <property type="entry name" value="EpsG-like"/>
</dbReference>
<feature type="transmembrane region" description="Helical" evidence="1">
    <location>
        <begin position="109"/>
        <end position="126"/>
    </location>
</feature>
<evidence type="ECO:0000313" key="3">
    <source>
        <dbReference type="Proteomes" id="UP000315312"/>
    </source>
</evidence>
<dbReference type="EMBL" id="VLKM01000002">
    <property type="protein sequence ID" value="TWH97205.1"/>
    <property type="molecule type" value="Genomic_DNA"/>
</dbReference>
<keyword evidence="3" id="KW-1185">Reference proteome</keyword>
<dbReference type="Proteomes" id="UP000315312">
    <property type="component" value="Unassembled WGS sequence"/>
</dbReference>
<reference evidence="2 3" key="1">
    <citation type="journal article" date="2015" name="Stand. Genomic Sci.">
        <title>Genomic Encyclopedia of Bacterial and Archaeal Type Strains, Phase III: the genomes of soil and plant-associated and newly described type strains.</title>
        <authorList>
            <person name="Whitman W.B."/>
            <person name="Woyke T."/>
            <person name="Klenk H.P."/>
            <person name="Zhou Y."/>
            <person name="Lilburn T.G."/>
            <person name="Beck B.J."/>
            <person name="De Vos P."/>
            <person name="Vandamme P."/>
            <person name="Eisen J.A."/>
            <person name="Garrity G."/>
            <person name="Hugenholtz P."/>
            <person name="Kyrpides N.C."/>
        </authorList>
    </citation>
    <scope>NUCLEOTIDE SEQUENCE [LARGE SCALE GENOMIC DNA]</scope>
    <source>
        <strain evidence="2 3">CGMCC 1.6844</strain>
    </source>
</reference>
<gene>
    <name evidence="2" type="ORF">IP97_00632</name>
</gene>
<feature type="transmembrane region" description="Helical" evidence="1">
    <location>
        <begin position="177"/>
        <end position="203"/>
    </location>
</feature>
<feature type="transmembrane region" description="Helical" evidence="1">
    <location>
        <begin position="12"/>
        <end position="30"/>
    </location>
</feature>
<dbReference type="RefSeq" id="WP_133609671.1">
    <property type="nucleotide sequence ID" value="NZ_SNZC01000003.1"/>
</dbReference>
<accession>A0A562KPJ8</accession>
<feature type="transmembrane region" description="Helical" evidence="1">
    <location>
        <begin position="215"/>
        <end position="239"/>
    </location>
</feature>
<feature type="transmembrane region" description="Helical" evidence="1">
    <location>
        <begin position="314"/>
        <end position="331"/>
    </location>
</feature>
<feature type="transmembrane region" description="Helical" evidence="1">
    <location>
        <begin position="42"/>
        <end position="59"/>
    </location>
</feature>
<keyword evidence="1" id="KW-1133">Transmembrane helix</keyword>